<dbReference type="Pfam" id="PF00067">
    <property type="entry name" value="p450"/>
    <property type="match status" value="1"/>
</dbReference>
<dbReference type="InterPro" id="IPR036396">
    <property type="entry name" value="Cyt_P450_sf"/>
</dbReference>
<organism evidence="9 11">
    <name type="scientific">Haladaptatus paucihalophilus DX253</name>
    <dbReference type="NCBI Taxonomy" id="797209"/>
    <lineage>
        <taxon>Archaea</taxon>
        <taxon>Methanobacteriati</taxon>
        <taxon>Methanobacteriota</taxon>
        <taxon>Stenosarchaea group</taxon>
        <taxon>Halobacteria</taxon>
        <taxon>Halobacteriales</taxon>
        <taxon>Haladaptataceae</taxon>
        <taxon>Haladaptatus</taxon>
    </lineage>
</organism>
<dbReference type="InterPro" id="IPR001128">
    <property type="entry name" value="Cyt_P450"/>
</dbReference>
<evidence type="ECO:0000313" key="9">
    <source>
        <dbReference type="EMBL" id="EFW92123.1"/>
    </source>
</evidence>
<dbReference type="PRINTS" id="PR00385">
    <property type="entry name" value="P450"/>
</dbReference>
<keyword evidence="2 7" id="KW-0349">Heme</keyword>
<dbReference type="PROSITE" id="PS00086">
    <property type="entry name" value="CYTOCHROME_P450"/>
    <property type="match status" value="1"/>
</dbReference>
<evidence type="ECO:0000256" key="7">
    <source>
        <dbReference type="RuleBase" id="RU000461"/>
    </source>
</evidence>
<reference evidence="12" key="3">
    <citation type="submission" date="2016-11" db="EMBL/GenBank/DDBJ databases">
        <authorList>
            <person name="Varghese N."/>
            <person name="Submissions S."/>
        </authorList>
    </citation>
    <scope>NUCLEOTIDE SEQUENCE [LARGE SCALE GENOMIC DNA]</scope>
    <source>
        <strain evidence="12">DX253</strain>
    </source>
</reference>
<protein>
    <submittedName>
        <fullName evidence="9">Cytochrome P450</fullName>
    </submittedName>
</protein>
<comment type="similarity">
    <text evidence="1 7">Belongs to the cytochrome P450 family.</text>
</comment>
<reference evidence="10" key="2">
    <citation type="submission" date="2016-11" db="EMBL/GenBank/DDBJ databases">
        <authorList>
            <person name="Jaros S."/>
            <person name="Januszkiewicz K."/>
            <person name="Wedrychowicz H."/>
        </authorList>
    </citation>
    <scope>NUCLEOTIDE SEQUENCE [LARGE SCALE GENOMIC DNA]</scope>
    <source>
        <strain evidence="10">DX253</strain>
    </source>
</reference>
<dbReference type="GO" id="GO:0016705">
    <property type="term" value="F:oxidoreductase activity, acting on paired donors, with incorporation or reduction of molecular oxygen"/>
    <property type="evidence" value="ECO:0007669"/>
    <property type="project" value="InterPro"/>
</dbReference>
<evidence type="ECO:0000313" key="12">
    <source>
        <dbReference type="Proteomes" id="UP000184203"/>
    </source>
</evidence>
<dbReference type="InterPro" id="IPR017972">
    <property type="entry name" value="Cyt_P450_CS"/>
</dbReference>
<dbReference type="InterPro" id="IPR002401">
    <property type="entry name" value="Cyt_P450_E_grp-I"/>
</dbReference>
<accession>E7QU44</accession>
<dbReference type="PANTHER" id="PTHR24291">
    <property type="entry name" value="CYTOCHROME P450 FAMILY 4"/>
    <property type="match status" value="1"/>
</dbReference>
<dbReference type="OrthoDB" id="9881at2157"/>
<dbReference type="PATRIC" id="fig|797209.4.peg.2288"/>
<dbReference type="CDD" id="cd20620">
    <property type="entry name" value="CYP132-like"/>
    <property type="match status" value="1"/>
</dbReference>
<evidence type="ECO:0000256" key="2">
    <source>
        <dbReference type="ARBA" id="ARBA00022617"/>
    </source>
</evidence>
<proteinExistence type="inferred from homology"/>
<dbReference type="Proteomes" id="UP000184203">
    <property type="component" value="Unassembled WGS sequence"/>
</dbReference>
<evidence type="ECO:0000256" key="3">
    <source>
        <dbReference type="ARBA" id="ARBA00022723"/>
    </source>
</evidence>
<reference evidence="9 11" key="1">
    <citation type="journal article" date="2014" name="ISME J.">
        <title>Trehalose/2-sulfotrehalose biosynthesis and glycine-betaine uptake are widely spread mechanisms for osmoadaptation in the Halobacteriales.</title>
        <authorList>
            <person name="Youssef N.H."/>
            <person name="Savage-Ashlock K.N."/>
            <person name="McCully A.L."/>
            <person name="Luedtke B."/>
            <person name="Shaw E.I."/>
            <person name="Hoff W.D."/>
            <person name="Elshahed M.S."/>
        </authorList>
    </citation>
    <scope>NUCLEOTIDE SEQUENCE [LARGE SCALE GENOMIC DNA]</scope>
    <source>
        <strain evidence="9 11">DX253</strain>
    </source>
</reference>
<dbReference type="Gene3D" id="1.10.630.10">
    <property type="entry name" value="Cytochrome P450"/>
    <property type="match status" value="1"/>
</dbReference>
<evidence type="ECO:0000313" key="10">
    <source>
        <dbReference type="EMBL" id="SHK89300.1"/>
    </source>
</evidence>
<evidence type="ECO:0000256" key="8">
    <source>
        <dbReference type="SAM" id="MobiDB-lite"/>
    </source>
</evidence>
<evidence type="ECO:0000256" key="5">
    <source>
        <dbReference type="ARBA" id="ARBA00023004"/>
    </source>
</evidence>
<evidence type="ECO:0000313" key="11">
    <source>
        <dbReference type="Proteomes" id="UP000003751"/>
    </source>
</evidence>
<evidence type="ECO:0000256" key="4">
    <source>
        <dbReference type="ARBA" id="ARBA00023002"/>
    </source>
</evidence>
<sequence length="456" mass="51509">MTTSETAPTERSDDPPLPPGPTSYPGVGNTIGFLRDPFAFYDGLREYGDVVSYSVAGEDFCTLLHPEHVERVLVTEESKFGKSEFIREAGEKFIGNGLFASEGEFWRRQRTMMQPAFYRERIGTYAEPMVAFAAETADSWDDGEAIRLQQVMKRLTLRILATALFDHDVRGADSSIHDAARGIARAINEKSDAGSVDSLLPDWVPTATNRRYRRAITRFDEAVERLIDERRDEPPGDDFLSILLHATDDRGEGMSDEALRDELATFLFAGHETTALALTYCLYLLSNHPRVRRKLNDELDSVLDGDAPTMADLRALDYTDKIVTEALRRYPPAYVVFRETKQDVILGGYTIPEGTSLTLPQFVIQNDDRWFDDPETFDPDRWTPEMKADLPDYAYFPFGGGPRHCIGMRFANAEIRLVLATIAQRVEFDTTTDELDLRMGTTLEPTNPIEMTVKTR</sequence>
<dbReference type="EMBL" id="AEMG01000009">
    <property type="protein sequence ID" value="EFW92123.1"/>
    <property type="molecule type" value="Genomic_DNA"/>
</dbReference>
<dbReference type="SUPFAM" id="SSF48264">
    <property type="entry name" value="Cytochrome P450"/>
    <property type="match status" value="1"/>
</dbReference>
<dbReference type="GO" id="GO:0005506">
    <property type="term" value="F:iron ion binding"/>
    <property type="evidence" value="ECO:0007669"/>
    <property type="project" value="InterPro"/>
</dbReference>
<dbReference type="AlphaFoldDB" id="E7QU44"/>
<dbReference type="EMBL" id="FRAN01000003">
    <property type="protein sequence ID" value="SHK89300.1"/>
    <property type="molecule type" value="Genomic_DNA"/>
</dbReference>
<dbReference type="RefSeq" id="WP_007979930.1">
    <property type="nucleotide sequence ID" value="NZ_AEMG01000009.1"/>
</dbReference>
<dbReference type="PRINTS" id="PR00463">
    <property type="entry name" value="EP450I"/>
</dbReference>
<evidence type="ECO:0000256" key="6">
    <source>
        <dbReference type="ARBA" id="ARBA00023033"/>
    </source>
</evidence>
<dbReference type="GO" id="GO:0004497">
    <property type="term" value="F:monooxygenase activity"/>
    <property type="evidence" value="ECO:0007669"/>
    <property type="project" value="UniProtKB-KW"/>
</dbReference>
<keyword evidence="12" id="KW-1185">Reference proteome</keyword>
<dbReference type="eggNOG" id="arCOG02814">
    <property type="taxonomic scope" value="Archaea"/>
</dbReference>
<keyword evidence="6 7" id="KW-0503">Monooxygenase</keyword>
<dbReference type="InterPro" id="IPR050196">
    <property type="entry name" value="Cytochrome_P450_Monoox"/>
</dbReference>
<keyword evidence="5 7" id="KW-0408">Iron</keyword>
<feature type="region of interest" description="Disordered" evidence="8">
    <location>
        <begin position="1"/>
        <end position="25"/>
    </location>
</feature>
<keyword evidence="3 7" id="KW-0479">Metal-binding</keyword>
<dbReference type="STRING" id="797209.GCA_000376445_02468"/>
<evidence type="ECO:0000256" key="1">
    <source>
        <dbReference type="ARBA" id="ARBA00010617"/>
    </source>
</evidence>
<keyword evidence="4 7" id="KW-0560">Oxidoreductase</keyword>
<dbReference type="Proteomes" id="UP000003751">
    <property type="component" value="Unassembled WGS sequence"/>
</dbReference>
<gene>
    <name evidence="10" type="ORF">SAMN05444342_2533</name>
    <name evidence="9" type="ORF">ZOD2009_11620</name>
</gene>
<dbReference type="PANTHER" id="PTHR24291:SF50">
    <property type="entry name" value="BIFUNCTIONAL ALBAFLAVENONE MONOOXYGENASE_TERPENE SYNTHASE"/>
    <property type="match status" value="1"/>
</dbReference>
<dbReference type="GO" id="GO:0020037">
    <property type="term" value="F:heme binding"/>
    <property type="evidence" value="ECO:0007669"/>
    <property type="project" value="InterPro"/>
</dbReference>
<name>E7QU44_HALPU</name>